<dbReference type="Proteomes" id="UP000473699">
    <property type="component" value="Unassembled WGS sequence"/>
</dbReference>
<protein>
    <submittedName>
        <fullName evidence="5">GntR family transcriptional regulator</fullName>
    </submittedName>
</protein>
<proteinExistence type="predicted"/>
<dbReference type="InterPro" id="IPR036390">
    <property type="entry name" value="WH_DNA-bd_sf"/>
</dbReference>
<dbReference type="GO" id="GO:0003677">
    <property type="term" value="F:DNA binding"/>
    <property type="evidence" value="ECO:0007669"/>
    <property type="project" value="UniProtKB-KW"/>
</dbReference>
<dbReference type="Pfam" id="PF07729">
    <property type="entry name" value="FCD"/>
    <property type="match status" value="1"/>
</dbReference>
<dbReference type="SMART" id="SM00345">
    <property type="entry name" value="HTH_GNTR"/>
    <property type="match status" value="1"/>
</dbReference>
<dbReference type="Gene3D" id="1.10.10.10">
    <property type="entry name" value="Winged helix-like DNA-binding domain superfamily/Winged helix DNA-binding domain"/>
    <property type="match status" value="1"/>
</dbReference>
<dbReference type="PANTHER" id="PTHR43537:SF41">
    <property type="entry name" value="TRANSCRIPTIONAL REGULATORY PROTEIN"/>
    <property type="match status" value="1"/>
</dbReference>
<dbReference type="PROSITE" id="PS50949">
    <property type="entry name" value="HTH_GNTR"/>
    <property type="match status" value="1"/>
</dbReference>
<dbReference type="Gene3D" id="1.20.120.530">
    <property type="entry name" value="GntR ligand-binding domain-like"/>
    <property type="match status" value="1"/>
</dbReference>
<dbReference type="SMART" id="SM00895">
    <property type="entry name" value="FCD"/>
    <property type="match status" value="1"/>
</dbReference>
<evidence type="ECO:0000313" key="5">
    <source>
        <dbReference type="EMBL" id="MST54461.1"/>
    </source>
</evidence>
<dbReference type="InterPro" id="IPR008920">
    <property type="entry name" value="TF_FadR/GntR_C"/>
</dbReference>
<evidence type="ECO:0000256" key="2">
    <source>
        <dbReference type="ARBA" id="ARBA00023125"/>
    </source>
</evidence>
<dbReference type="EMBL" id="VUNH01000001">
    <property type="protein sequence ID" value="MST54461.1"/>
    <property type="molecule type" value="Genomic_DNA"/>
</dbReference>
<feature type="domain" description="HTH gntR-type" evidence="4">
    <location>
        <begin position="14"/>
        <end position="81"/>
    </location>
</feature>
<dbReference type="GO" id="GO:0003700">
    <property type="term" value="F:DNA-binding transcription factor activity"/>
    <property type="evidence" value="ECO:0007669"/>
    <property type="project" value="InterPro"/>
</dbReference>
<evidence type="ECO:0000313" key="6">
    <source>
        <dbReference type="Proteomes" id="UP000473699"/>
    </source>
</evidence>
<dbReference type="Pfam" id="PF00392">
    <property type="entry name" value="GntR"/>
    <property type="match status" value="1"/>
</dbReference>
<dbReference type="RefSeq" id="WP_154527608.1">
    <property type="nucleotide sequence ID" value="NZ_JAXDZJ010000201.1"/>
</dbReference>
<keyword evidence="6" id="KW-1185">Reference proteome</keyword>
<dbReference type="PANTHER" id="PTHR43537">
    <property type="entry name" value="TRANSCRIPTIONAL REGULATOR, GNTR FAMILY"/>
    <property type="match status" value="1"/>
</dbReference>
<dbReference type="InterPro" id="IPR011711">
    <property type="entry name" value="GntR_C"/>
</dbReference>
<reference evidence="5 6" key="1">
    <citation type="submission" date="2019-08" db="EMBL/GenBank/DDBJ databases">
        <title>In-depth cultivation of the pig gut microbiome towards novel bacterial diversity and tailored functional studies.</title>
        <authorList>
            <person name="Wylensek D."/>
            <person name="Hitch T.C.A."/>
            <person name="Clavel T."/>
        </authorList>
    </citation>
    <scope>NUCLEOTIDE SEQUENCE [LARGE SCALE GENOMIC DNA]</scope>
    <source>
        <strain evidence="5 6">SM-530-WT-4B</strain>
    </source>
</reference>
<evidence type="ECO:0000259" key="4">
    <source>
        <dbReference type="PROSITE" id="PS50949"/>
    </source>
</evidence>
<comment type="caution">
    <text evidence="5">The sequence shown here is derived from an EMBL/GenBank/DDBJ whole genome shotgun (WGS) entry which is preliminary data.</text>
</comment>
<gene>
    <name evidence="5" type="ORF">FYJ74_00095</name>
</gene>
<name>A0A6L5Y8B8_9BACT</name>
<dbReference type="SUPFAM" id="SSF48008">
    <property type="entry name" value="GntR ligand-binding domain-like"/>
    <property type="match status" value="1"/>
</dbReference>
<dbReference type="InterPro" id="IPR000524">
    <property type="entry name" value="Tscrpt_reg_HTH_GntR"/>
</dbReference>
<dbReference type="AlphaFoldDB" id="A0A6L5Y8B8"/>
<evidence type="ECO:0000256" key="3">
    <source>
        <dbReference type="ARBA" id="ARBA00023163"/>
    </source>
</evidence>
<organism evidence="5 6">
    <name type="scientific">Pyramidobacter porci</name>
    <dbReference type="NCBI Taxonomy" id="2605789"/>
    <lineage>
        <taxon>Bacteria</taxon>
        <taxon>Thermotogati</taxon>
        <taxon>Synergistota</taxon>
        <taxon>Synergistia</taxon>
        <taxon>Synergistales</taxon>
        <taxon>Dethiosulfovibrionaceae</taxon>
        <taxon>Pyramidobacter</taxon>
    </lineage>
</organism>
<accession>A0A6L5Y8B8</accession>
<evidence type="ECO:0000256" key="1">
    <source>
        <dbReference type="ARBA" id="ARBA00023015"/>
    </source>
</evidence>
<keyword evidence="3" id="KW-0804">Transcription</keyword>
<sequence>MTLEELMPRISGDKAASYYIANVLREAIYRGILQENEQLLQNQLAARMGVSPIPLREALKQLEIEGLVEFRGRRGAIVSGLSLEDAREIYDMITWLEVGIMKVSFDLISNALIQEEEVLLDKMEKEEDPVKWRDMNVLFHSSLYEPADRPMTLDTIAKLRRQVDRYIRNHLKSMRKESEEQHREILAGVKAHDLERTLRALESHLVNTSKDLQAYMRHVQNHIHE</sequence>
<keyword evidence="1" id="KW-0805">Transcription regulation</keyword>
<dbReference type="SUPFAM" id="SSF46785">
    <property type="entry name" value="Winged helix' DNA-binding domain"/>
    <property type="match status" value="1"/>
</dbReference>
<dbReference type="InterPro" id="IPR036388">
    <property type="entry name" value="WH-like_DNA-bd_sf"/>
</dbReference>
<dbReference type="CDD" id="cd07377">
    <property type="entry name" value="WHTH_GntR"/>
    <property type="match status" value="1"/>
</dbReference>
<keyword evidence="2" id="KW-0238">DNA-binding</keyword>